<dbReference type="Gene3D" id="3.40.630.30">
    <property type="match status" value="1"/>
</dbReference>
<dbReference type="Proteomes" id="UP000245959">
    <property type="component" value="Unassembled WGS sequence"/>
</dbReference>
<dbReference type="RefSeq" id="WP_116882330.1">
    <property type="nucleotide sequence ID" value="NZ_CABMMC010000017.1"/>
</dbReference>
<comment type="caution">
    <text evidence="3">The sequence shown here is derived from an EMBL/GenBank/DDBJ whole genome shotgun (WGS) entry which is preliminary data.</text>
</comment>
<dbReference type="EMBL" id="QEKH01000001">
    <property type="protein sequence ID" value="PVY45934.1"/>
    <property type="molecule type" value="Genomic_DNA"/>
</dbReference>
<protein>
    <submittedName>
        <fullName evidence="3">Acetyltransferase (GNAT) family protein</fullName>
    </submittedName>
    <submittedName>
        <fullName evidence="2">GNAT family N-acetyltransferase</fullName>
    </submittedName>
</protein>
<dbReference type="EMBL" id="JABAEW010000027">
    <property type="protein sequence ID" value="NMD87595.1"/>
    <property type="molecule type" value="Genomic_DNA"/>
</dbReference>
<evidence type="ECO:0000313" key="4">
    <source>
        <dbReference type="Proteomes" id="UP000245959"/>
    </source>
</evidence>
<keyword evidence="3" id="KW-0808">Transferase</keyword>
<dbReference type="GeneID" id="78293666"/>
<organism evidence="3 4">
    <name type="scientific">Victivallis vadensis</name>
    <dbReference type="NCBI Taxonomy" id="172901"/>
    <lineage>
        <taxon>Bacteria</taxon>
        <taxon>Pseudomonadati</taxon>
        <taxon>Lentisphaerota</taxon>
        <taxon>Lentisphaeria</taxon>
        <taxon>Victivallales</taxon>
        <taxon>Victivallaceae</taxon>
        <taxon>Victivallis</taxon>
    </lineage>
</organism>
<gene>
    <name evidence="3" type="ORF">C8D82_101131</name>
    <name evidence="2" type="ORF">HF882_13480</name>
</gene>
<sequence>MNGAVLRPAAEGDFDFIRTLDCHISDVELRRKIAAGLVLLIADGSRRCGVLRWGLFWDNTPFLNLICLAEPFRRRGLGSRALAEWEEARRRAGYKLVLTSTLSNEEAQHFYRRRGYRDCGCLLLPGEPNELLLLKELDAEERKSVAEKS</sequence>
<reference evidence="3 4" key="1">
    <citation type="submission" date="2018-04" db="EMBL/GenBank/DDBJ databases">
        <title>Genomic Encyclopedia of Type Strains, Phase IV (KMG-IV): sequencing the most valuable type-strain genomes for metagenomic binning, comparative biology and taxonomic classification.</title>
        <authorList>
            <person name="Goeker M."/>
        </authorList>
    </citation>
    <scope>NUCLEOTIDE SEQUENCE [LARGE SCALE GENOMIC DNA]</scope>
    <source>
        <strain evidence="3 4">DSM 14823</strain>
    </source>
</reference>
<dbReference type="Pfam" id="PF13508">
    <property type="entry name" value="Acetyltransf_7"/>
    <property type="match status" value="1"/>
</dbReference>
<evidence type="ECO:0000313" key="5">
    <source>
        <dbReference type="Proteomes" id="UP000576225"/>
    </source>
</evidence>
<feature type="domain" description="N-acetyltransferase" evidence="1">
    <location>
        <begin position="4"/>
        <end position="138"/>
    </location>
</feature>
<dbReference type="InterPro" id="IPR016181">
    <property type="entry name" value="Acyl_CoA_acyltransferase"/>
</dbReference>
<proteinExistence type="predicted"/>
<accession>A0A2U1BB89</accession>
<dbReference type="PROSITE" id="PS51186">
    <property type="entry name" value="GNAT"/>
    <property type="match status" value="1"/>
</dbReference>
<evidence type="ECO:0000313" key="3">
    <source>
        <dbReference type="EMBL" id="PVY45934.1"/>
    </source>
</evidence>
<dbReference type="GO" id="GO:0016747">
    <property type="term" value="F:acyltransferase activity, transferring groups other than amino-acyl groups"/>
    <property type="evidence" value="ECO:0007669"/>
    <property type="project" value="InterPro"/>
</dbReference>
<reference evidence="2 5" key="2">
    <citation type="submission" date="2020-04" db="EMBL/GenBank/DDBJ databases">
        <authorList>
            <person name="Hitch T.C.A."/>
            <person name="Wylensek D."/>
            <person name="Clavel T."/>
        </authorList>
    </citation>
    <scope>NUCLEOTIDE SEQUENCE [LARGE SCALE GENOMIC DNA]</scope>
    <source>
        <strain evidence="2 5">COR2-253-APC-1A</strain>
    </source>
</reference>
<evidence type="ECO:0000259" key="1">
    <source>
        <dbReference type="PROSITE" id="PS51186"/>
    </source>
</evidence>
<name>A0A2U1BB89_9BACT</name>
<keyword evidence="4" id="KW-1185">Reference proteome</keyword>
<dbReference type="OrthoDB" id="2611698at2"/>
<dbReference type="InterPro" id="IPR000182">
    <property type="entry name" value="GNAT_dom"/>
</dbReference>
<dbReference type="SUPFAM" id="SSF55729">
    <property type="entry name" value="Acyl-CoA N-acyltransferases (Nat)"/>
    <property type="match status" value="1"/>
</dbReference>
<evidence type="ECO:0000313" key="2">
    <source>
        <dbReference type="EMBL" id="NMD87595.1"/>
    </source>
</evidence>
<dbReference type="Proteomes" id="UP000576225">
    <property type="component" value="Unassembled WGS sequence"/>
</dbReference>
<dbReference type="CDD" id="cd04301">
    <property type="entry name" value="NAT_SF"/>
    <property type="match status" value="1"/>
</dbReference>
<dbReference type="AlphaFoldDB" id="A0A2U1BB89"/>